<protein>
    <submittedName>
        <fullName evidence="2">LytR/AlgR family (LytT)</fullName>
    </submittedName>
</protein>
<reference evidence="2 3" key="1">
    <citation type="submission" date="2023-10" db="EMBL/GenBank/DDBJ databases">
        <authorList>
            <person name="Botero Cardona J."/>
        </authorList>
    </citation>
    <scope>NUCLEOTIDE SEQUENCE [LARGE SCALE GENOMIC DNA]</scope>
    <source>
        <strain evidence="2 3">R-54839</strain>
    </source>
</reference>
<dbReference type="RefSeq" id="WP_248657266.1">
    <property type="nucleotide sequence ID" value="NZ_CAUZLK010000010.1"/>
</dbReference>
<dbReference type="InterPro" id="IPR046947">
    <property type="entry name" value="LytR-like"/>
</dbReference>
<name>A0ABN9YZN1_9LACO</name>
<dbReference type="Proteomes" id="UP001314261">
    <property type="component" value="Unassembled WGS sequence"/>
</dbReference>
<dbReference type="InterPro" id="IPR007492">
    <property type="entry name" value="LytTR_DNA-bd_dom"/>
</dbReference>
<feature type="domain" description="HTH LytTR-type" evidence="1">
    <location>
        <begin position="47"/>
        <end position="152"/>
    </location>
</feature>
<dbReference type="EMBL" id="CAUZLR010000012">
    <property type="protein sequence ID" value="CAK1253954.1"/>
    <property type="molecule type" value="Genomic_DNA"/>
</dbReference>
<accession>A0ABN9YZN1</accession>
<organism evidence="2 3">
    <name type="scientific">Fructobacillus fructosus</name>
    <dbReference type="NCBI Taxonomy" id="1631"/>
    <lineage>
        <taxon>Bacteria</taxon>
        <taxon>Bacillati</taxon>
        <taxon>Bacillota</taxon>
        <taxon>Bacilli</taxon>
        <taxon>Lactobacillales</taxon>
        <taxon>Lactobacillaceae</taxon>
        <taxon>Fructobacillus</taxon>
    </lineage>
</organism>
<evidence type="ECO:0000313" key="3">
    <source>
        <dbReference type="Proteomes" id="UP001314261"/>
    </source>
</evidence>
<dbReference type="Gene3D" id="2.40.50.1020">
    <property type="entry name" value="LytTr DNA-binding domain"/>
    <property type="match status" value="1"/>
</dbReference>
<dbReference type="PANTHER" id="PTHR37299:SF1">
    <property type="entry name" value="STAGE 0 SPORULATION PROTEIN A HOMOLOG"/>
    <property type="match status" value="1"/>
</dbReference>
<dbReference type="SMART" id="SM00850">
    <property type="entry name" value="LytTR"/>
    <property type="match status" value="1"/>
</dbReference>
<comment type="caution">
    <text evidence="2">The sequence shown here is derived from an EMBL/GenBank/DDBJ whole genome shotgun (WGS) entry which is preliminary data.</text>
</comment>
<dbReference type="Pfam" id="PF04397">
    <property type="entry name" value="LytTR"/>
    <property type="match status" value="1"/>
</dbReference>
<gene>
    <name evidence="2" type="ORF">R54839_PPFHFPJH_01591</name>
</gene>
<evidence type="ECO:0000313" key="2">
    <source>
        <dbReference type="EMBL" id="CAK1253954.1"/>
    </source>
</evidence>
<keyword evidence="3" id="KW-1185">Reference proteome</keyword>
<evidence type="ECO:0000259" key="1">
    <source>
        <dbReference type="PROSITE" id="PS50930"/>
    </source>
</evidence>
<proteinExistence type="predicted"/>
<sequence length="152" mass="16843">MVESFEKKLTLDNGQIEVVIRSKEDGARVQQLLHQLSSWSKTVTDRLTIKTSDGLVVVKVADIVYLDVLDKELIIYLQQGTAVMTSQTLATFLKKIANPDFVQVSKHAAVNINHLKALENSFSGSMLAKLAGNQQTMVSRRYVKALKQALGL</sequence>
<dbReference type="PANTHER" id="PTHR37299">
    <property type="entry name" value="TRANSCRIPTIONAL REGULATOR-RELATED"/>
    <property type="match status" value="1"/>
</dbReference>
<dbReference type="PROSITE" id="PS50930">
    <property type="entry name" value="HTH_LYTTR"/>
    <property type="match status" value="1"/>
</dbReference>